<gene>
    <name evidence="2" type="ORF">KIW84_010249</name>
</gene>
<protein>
    <submittedName>
        <fullName evidence="2">Uncharacterized protein</fullName>
    </submittedName>
</protein>
<dbReference type="AlphaFoldDB" id="A0A9D4YLR1"/>
<evidence type="ECO:0000313" key="2">
    <source>
        <dbReference type="EMBL" id="KAI5440703.1"/>
    </source>
</evidence>
<proteinExistence type="predicted"/>
<comment type="caution">
    <text evidence="2">The sequence shown here is derived from an EMBL/GenBank/DDBJ whole genome shotgun (WGS) entry which is preliminary data.</text>
</comment>
<dbReference type="Proteomes" id="UP001058974">
    <property type="component" value="Chromosome 1"/>
</dbReference>
<sequence>MLVNSESIRDFSSSPARDVNNGRLALDNESMDASRRDNHHDVGSMDNSMNRVSEFDATIIAVKVVTTSTLVLEGGVDRDGSEAMRVENLLYIDFMFKVDKVNIFRNGKRVIIKKLKLRSVVEVIGPVGKRNSKPKKRVLGLITPVGSGYSEDPIEQFSQPSYFDSLKNRIPYASSSSFHKFPFVEVSEDTDNYSPGTILCCEPTSDSDVRPCNRFSWFSGDGKTMSRLDRFLLDDSIIGKWDMDFHRHVHLPKVVTSSFLTLISKVAHSVNLGEYRSICLVGSLYKILAKLLVAWLKRVIGGLISHCQSTFVPGSIGYKLGEGKFIPVWSASWYCSSPFDEIFHDMFASSKRKDAFVNSLGFWREGIWN</sequence>
<reference evidence="2 3" key="1">
    <citation type="journal article" date="2022" name="Nat. Genet.">
        <title>Improved pea reference genome and pan-genome highlight genomic features and evolutionary characteristics.</title>
        <authorList>
            <person name="Yang T."/>
            <person name="Liu R."/>
            <person name="Luo Y."/>
            <person name="Hu S."/>
            <person name="Wang D."/>
            <person name="Wang C."/>
            <person name="Pandey M.K."/>
            <person name="Ge S."/>
            <person name="Xu Q."/>
            <person name="Li N."/>
            <person name="Li G."/>
            <person name="Huang Y."/>
            <person name="Saxena R.K."/>
            <person name="Ji Y."/>
            <person name="Li M."/>
            <person name="Yan X."/>
            <person name="He Y."/>
            <person name="Liu Y."/>
            <person name="Wang X."/>
            <person name="Xiang C."/>
            <person name="Varshney R.K."/>
            <person name="Ding H."/>
            <person name="Gao S."/>
            <person name="Zong X."/>
        </authorList>
    </citation>
    <scope>NUCLEOTIDE SEQUENCE [LARGE SCALE GENOMIC DNA]</scope>
    <source>
        <strain evidence="2 3">cv. Zhongwan 6</strain>
    </source>
</reference>
<feature type="compositionally biased region" description="Basic and acidic residues" evidence="1">
    <location>
        <begin position="32"/>
        <end position="43"/>
    </location>
</feature>
<name>A0A9D4YLR1_PEA</name>
<organism evidence="2 3">
    <name type="scientific">Pisum sativum</name>
    <name type="common">Garden pea</name>
    <name type="synonym">Lathyrus oleraceus</name>
    <dbReference type="NCBI Taxonomy" id="3888"/>
    <lineage>
        <taxon>Eukaryota</taxon>
        <taxon>Viridiplantae</taxon>
        <taxon>Streptophyta</taxon>
        <taxon>Embryophyta</taxon>
        <taxon>Tracheophyta</taxon>
        <taxon>Spermatophyta</taxon>
        <taxon>Magnoliopsida</taxon>
        <taxon>eudicotyledons</taxon>
        <taxon>Gunneridae</taxon>
        <taxon>Pentapetalae</taxon>
        <taxon>rosids</taxon>
        <taxon>fabids</taxon>
        <taxon>Fabales</taxon>
        <taxon>Fabaceae</taxon>
        <taxon>Papilionoideae</taxon>
        <taxon>50 kb inversion clade</taxon>
        <taxon>NPAAA clade</taxon>
        <taxon>Hologalegina</taxon>
        <taxon>IRL clade</taxon>
        <taxon>Fabeae</taxon>
        <taxon>Lathyrus</taxon>
    </lineage>
</organism>
<feature type="region of interest" description="Disordered" evidence="1">
    <location>
        <begin position="1"/>
        <end position="47"/>
    </location>
</feature>
<dbReference type="EMBL" id="JAMSHJ010000001">
    <property type="protein sequence ID" value="KAI5440703.1"/>
    <property type="molecule type" value="Genomic_DNA"/>
</dbReference>
<accession>A0A9D4YLR1</accession>
<keyword evidence="3" id="KW-1185">Reference proteome</keyword>
<evidence type="ECO:0000313" key="3">
    <source>
        <dbReference type="Proteomes" id="UP001058974"/>
    </source>
</evidence>
<dbReference type="Gramene" id="Psat01G0024900-T1">
    <property type="protein sequence ID" value="KAI5440703.1"/>
    <property type="gene ID" value="KIW84_010249"/>
</dbReference>
<feature type="compositionally biased region" description="Polar residues" evidence="1">
    <location>
        <begin position="1"/>
        <end position="15"/>
    </location>
</feature>
<evidence type="ECO:0000256" key="1">
    <source>
        <dbReference type="SAM" id="MobiDB-lite"/>
    </source>
</evidence>